<protein>
    <recommendedName>
        <fullName evidence="17">Phospholipid/glycerol acyltransferase domain-containing protein</fullName>
    </recommendedName>
</protein>
<dbReference type="InterPro" id="IPR045252">
    <property type="entry name" value="LPCAT1-like"/>
</dbReference>
<organism evidence="18 19">
    <name type="scientific">Coregonus suidteri</name>
    <dbReference type="NCBI Taxonomy" id="861788"/>
    <lineage>
        <taxon>Eukaryota</taxon>
        <taxon>Metazoa</taxon>
        <taxon>Chordata</taxon>
        <taxon>Craniata</taxon>
        <taxon>Vertebrata</taxon>
        <taxon>Euteleostomi</taxon>
        <taxon>Actinopterygii</taxon>
        <taxon>Neopterygii</taxon>
        <taxon>Teleostei</taxon>
        <taxon>Protacanthopterygii</taxon>
        <taxon>Salmoniformes</taxon>
        <taxon>Salmonidae</taxon>
        <taxon>Coregoninae</taxon>
        <taxon>Coregonus</taxon>
    </lineage>
</organism>
<dbReference type="CDD" id="cd07991">
    <property type="entry name" value="LPLAT_LPCAT1-like"/>
    <property type="match status" value="1"/>
</dbReference>
<keyword evidence="13" id="KW-0594">Phospholipid biosynthesis</keyword>
<gene>
    <name evidence="18" type="ORF">J4Q44_G00167640</name>
</gene>
<keyword evidence="14" id="KW-1208">Phospholipid metabolism</keyword>
<dbReference type="GO" id="GO:0005789">
    <property type="term" value="C:endoplasmic reticulum membrane"/>
    <property type="evidence" value="ECO:0007669"/>
    <property type="project" value="UniProtKB-SubCell"/>
</dbReference>
<evidence type="ECO:0000256" key="14">
    <source>
        <dbReference type="ARBA" id="ARBA00023264"/>
    </source>
</evidence>
<keyword evidence="10 16" id="KW-1133">Transmembrane helix</keyword>
<evidence type="ECO:0000256" key="8">
    <source>
        <dbReference type="ARBA" id="ARBA00022692"/>
    </source>
</evidence>
<dbReference type="Proteomes" id="UP001356427">
    <property type="component" value="Unassembled WGS sequence"/>
</dbReference>
<evidence type="ECO:0000259" key="17">
    <source>
        <dbReference type="SMART" id="SM00563"/>
    </source>
</evidence>
<evidence type="ECO:0000256" key="12">
    <source>
        <dbReference type="ARBA" id="ARBA00023136"/>
    </source>
</evidence>
<name>A0AAN8R507_9TELE</name>
<evidence type="ECO:0000256" key="4">
    <source>
        <dbReference type="ARBA" id="ARBA00005189"/>
    </source>
</evidence>
<reference evidence="18 19" key="1">
    <citation type="submission" date="2021-04" db="EMBL/GenBank/DDBJ databases">
        <authorList>
            <person name="De Guttry C."/>
            <person name="Zahm M."/>
            <person name="Klopp C."/>
            <person name="Cabau C."/>
            <person name="Louis A."/>
            <person name="Berthelot C."/>
            <person name="Parey E."/>
            <person name="Roest Crollius H."/>
            <person name="Montfort J."/>
            <person name="Robinson-Rechavi M."/>
            <person name="Bucao C."/>
            <person name="Bouchez O."/>
            <person name="Gislard M."/>
            <person name="Lluch J."/>
            <person name="Milhes M."/>
            <person name="Lampietro C."/>
            <person name="Lopez Roques C."/>
            <person name="Donnadieu C."/>
            <person name="Braasch I."/>
            <person name="Desvignes T."/>
            <person name="Postlethwait J."/>
            <person name="Bobe J."/>
            <person name="Wedekind C."/>
            <person name="Guiguen Y."/>
        </authorList>
    </citation>
    <scope>NUCLEOTIDE SEQUENCE [LARGE SCALE GENOMIC DNA]</scope>
    <source>
        <strain evidence="18">Cs_M1</strain>
        <tissue evidence="18">Blood</tissue>
    </source>
</reference>
<dbReference type="InterPro" id="IPR002123">
    <property type="entry name" value="Plipid/glycerol_acylTrfase"/>
</dbReference>
<dbReference type="SMART" id="SM00563">
    <property type="entry name" value="PlsC"/>
    <property type="match status" value="1"/>
</dbReference>
<dbReference type="AlphaFoldDB" id="A0AAN8R507"/>
<dbReference type="Pfam" id="PF01553">
    <property type="entry name" value="Acyltransferase"/>
    <property type="match status" value="1"/>
</dbReference>
<keyword evidence="6" id="KW-0444">Lipid biosynthesis</keyword>
<evidence type="ECO:0000256" key="16">
    <source>
        <dbReference type="SAM" id="Phobius"/>
    </source>
</evidence>
<dbReference type="GO" id="GO:0019432">
    <property type="term" value="P:triglyceride biosynthetic process"/>
    <property type="evidence" value="ECO:0007669"/>
    <property type="project" value="TreeGrafter"/>
</dbReference>
<keyword evidence="8 16" id="KW-0812">Transmembrane</keyword>
<sequence>MGRKSYRFGQTGPRVPLAHCPKRLRWLPTVQECFRHEVEAKTGSLPTVNVGSKSTNIIGLTAPRRAASVMDVNRGDREKSVAMEDFWAMVLAGLKVWTYLIVALLMVPAMFGFSLGISETYMKILVKMLEWATLRIQTVNKEQQILKSSSFNGLVQRDDGSMEEELGELRRSRPKPPVGGDFTLSDCFYFYRRGIEDIVEDEVTQRFSSEELLSWNLLTRTNIDFQYISLKLTMVWGLGVFIRYCILAPLRIMLASIGLTWLVIGTTAVGFLPNWRLKSWLSEWVHVMCYRICARGLSCTIHYHNKENRPRKGGICVANHTSPIDVVILCNDGCYAMVGQSHGGLMGVLQRSMARSCPHIWFERADMKDRHLVTKRLRDHVNDKTKLPILIFPEGTCINNTSVMMFKKGSFEIGGTIYPVAIKYDPQFGDAFWNSAKYNMVSYLLRMMTSWAIVCNVWYLPAMHQQEGEDAVQFANRVKSVIAHQGGLVDLSWDGGLKRAKVKDTYKEAQQKKYSSMVVGGEEDRSSNGD</sequence>
<comment type="pathway">
    <text evidence="2">Phospholipid metabolism; CDP-diacylglycerol biosynthesis; CDP-diacylglycerol from sn-glycerol 3-phosphate: step 1/3.</text>
</comment>
<feature type="transmembrane region" description="Helical" evidence="16">
    <location>
        <begin position="96"/>
        <end position="118"/>
    </location>
</feature>
<comment type="subcellular location">
    <subcellularLocation>
        <location evidence="1">Endoplasmic reticulum membrane</location>
        <topology evidence="1">Multi-pass membrane protein</topology>
    </subcellularLocation>
</comment>
<evidence type="ECO:0000256" key="13">
    <source>
        <dbReference type="ARBA" id="ARBA00023209"/>
    </source>
</evidence>
<comment type="pathway">
    <text evidence="3">Glycerolipid metabolism; triacylglycerol biosynthesis.</text>
</comment>
<evidence type="ECO:0000256" key="2">
    <source>
        <dbReference type="ARBA" id="ARBA00004765"/>
    </source>
</evidence>
<dbReference type="GO" id="GO:0008654">
    <property type="term" value="P:phospholipid biosynthetic process"/>
    <property type="evidence" value="ECO:0007669"/>
    <property type="project" value="UniProtKB-KW"/>
</dbReference>
<accession>A0AAN8R507</accession>
<dbReference type="GO" id="GO:0004366">
    <property type="term" value="F:glycerol-3-phosphate O-acyltransferase activity"/>
    <property type="evidence" value="ECO:0007669"/>
    <property type="project" value="TreeGrafter"/>
</dbReference>
<feature type="domain" description="Phospholipid/glycerol acyltransferase" evidence="17">
    <location>
        <begin position="314"/>
        <end position="425"/>
    </location>
</feature>
<evidence type="ECO:0000256" key="10">
    <source>
        <dbReference type="ARBA" id="ARBA00022989"/>
    </source>
</evidence>
<keyword evidence="12 16" id="KW-0472">Membrane</keyword>
<evidence type="ECO:0000256" key="3">
    <source>
        <dbReference type="ARBA" id="ARBA00004771"/>
    </source>
</evidence>
<proteinExistence type="inferred from homology"/>
<evidence type="ECO:0000256" key="15">
    <source>
        <dbReference type="ARBA" id="ARBA00023315"/>
    </source>
</evidence>
<evidence type="ECO:0000256" key="7">
    <source>
        <dbReference type="ARBA" id="ARBA00022679"/>
    </source>
</evidence>
<comment type="caution">
    <text evidence="18">The sequence shown here is derived from an EMBL/GenBank/DDBJ whole genome shotgun (WGS) entry which is preliminary data.</text>
</comment>
<feature type="transmembrane region" description="Helical" evidence="16">
    <location>
        <begin position="252"/>
        <end position="272"/>
    </location>
</feature>
<evidence type="ECO:0000256" key="9">
    <source>
        <dbReference type="ARBA" id="ARBA00022824"/>
    </source>
</evidence>
<keyword evidence="15" id="KW-0012">Acyltransferase</keyword>
<evidence type="ECO:0000256" key="1">
    <source>
        <dbReference type="ARBA" id="ARBA00004477"/>
    </source>
</evidence>
<evidence type="ECO:0000313" key="19">
    <source>
        <dbReference type="Proteomes" id="UP001356427"/>
    </source>
</evidence>
<comment type="similarity">
    <text evidence="5">Belongs to the 1-acyl-sn-glycerol-3-phosphate acyltransferase family.</text>
</comment>
<dbReference type="PANTHER" id="PTHR23063">
    <property type="entry name" value="PHOSPHOLIPID ACYLTRANSFERASE"/>
    <property type="match status" value="1"/>
</dbReference>
<evidence type="ECO:0000256" key="5">
    <source>
        <dbReference type="ARBA" id="ARBA00008655"/>
    </source>
</evidence>
<comment type="pathway">
    <text evidence="4">Lipid metabolism.</text>
</comment>
<dbReference type="SUPFAM" id="SSF69593">
    <property type="entry name" value="Glycerol-3-phosphate (1)-acyltransferase"/>
    <property type="match status" value="1"/>
</dbReference>
<keyword evidence="11" id="KW-0443">Lipid metabolism</keyword>
<evidence type="ECO:0000313" key="18">
    <source>
        <dbReference type="EMBL" id="KAK6313417.1"/>
    </source>
</evidence>
<dbReference type="PANTHER" id="PTHR23063:SF10">
    <property type="entry name" value="GLYCEROL-3-PHOSPHATE ACYLTRANSFERASE 3"/>
    <property type="match status" value="1"/>
</dbReference>
<evidence type="ECO:0000256" key="6">
    <source>
        <dbReference type="ARBA" id="ARBA00022516"/>
    </source>
</evidence>
<evidence type="ECO:0000256" key="11">
    <source>
        <dbReference type="ARBA" id="ARBA00023098"/>
    </source>
</evidence>
<keyword evidence="9" id="KW-0256">Endoplasmic reticulum</keyword>
<keyword evidence="7" id="KW-0808">Transferase</keyword>
<keyword evidence="19" id="KW-1185">Reference proteome</keyword>
<dbReference type="EMBL" id="JAGTTL010000014">
    <property type="protein sequence ID" value="KAK6313417.1"/>
    <property type="molecule type" value="Genomic_DNA"/>
</dbReference>